<gene>
    <name evidence="1" type="ORF">O181_034682</name>
</gene>
<dbReference type="AlphaFoldDB" id="A0A9Q3H8A9"/>
<dbReference type="Proteomes" id="UP000765509">
    <property type="component" value="Unassembled WGS sequence"/>
</dbReference>
<evidence type="ECO:0000313" key="2">
    <source>
        <dbReference type="Proteomes" id="UP000765509"/>
    </source>
</evidence>
<dbReference type="EMBL" id="AVOT02012850">
    <property type="protein sequence ID" value="MBW0494967.1"/>
    <property type="molecule type" value="Genomic_DNA"/>
</dbReference>
<organism evidence="1 2">
    <name type="scientific">Austropuccinia psidii MF-1</name>
    <dbReference type="NCBI Taxonomy" id="1389203"/>
    <lineage>
        <taxon>Eukaryota</taxon>
        <taxon>Fungi</taxon>
        <taxon>Dikarya</taxon>
        <taxon>Basidiomycota</taxon>
        <taxon>Pucciniomycotina</taxon>
        <taxon>Pucciniomycetes</taxon>
        <taxon>Pucciniales</taxon>
        <taxon>Sphaerophragmiaceae</taxon>
        <taxon>Austropuccinia</taxon>
    </lineage>
</organism>
<keyword evidence="2" id="KW-1185">Reference proteome</keyword>
<evidence type="ECO:0000313" key="1">
    <source>
        <dbReference type="EMBL" id="MBW0494967.1"/>
    </source>
</evidence>
<name>A0A9Q3H8A9_9BASI</name>
<comment type="caution">
    <text evidence="1">The sequence shown here is derived from an EMBL/GenBank/DDBJ whole genome shotgun (WGS) entry which is preliminary data.</text>
</comment>
<proteinExistence type="predicted"/>
<accession>A0A9Q3H8A9</accession>
<sequence length="86" mass="9614">MSRQLLAIDFMSHCVGHIMSVSRQRQLSNLTQSPNPFNTICKARVITPHGARQQFGMKRLPPSHPFTIPTLTHEMASASPPNPLRP</sequence>
<reference evidence="1" key="1">
    <citation type="submission" date="2021-03" db="EMBL/GenBank/DDBJ databases">
        <title>Draft genome sequence of rust myrtle Austropuccinia psidii MF-1, a brazilian biotype.</title>
        <authorList>
            <person name="Quecine M.C."/>
            <person name="Pachon D.M.R."/>
            <person name="Bonatelli M.L."/>
            <person name="Correr F.H."/>
            <person name="Franceschini L.M."/>
            <person name="Leite T.F."/>
            <person name="Margarido G.R.A."/>
            <person name="Almeida C.A."/>
            <person name="Ferrarezi J.A."/>
            <person name="Labate C.A."/>
        </authorList>
    </citation>
    <scope>NUCLEOTIDE SEQUENCE</scope>
    <source>
        <strain evidence="1">MF-1</strain>
    </source>
</reference>
<protein>
    <submittedName>
        <fullName evidence="1">Uncharacterized protein</fullName>
    </submittedName>
</protein>